<dbReference type="Proteomes" id="UP000199297">
    <property type="component" value="Unassembled WGS sequence"/>
</dbReference>
<dbReference type="InterPro" id="IPR006143">
    <property type="entry name" value="RND_pump_MFP"/>
</dbReference>
<dbReference type="Pfam" id="PF25973">
    <property type="entry name" value="BSH_CzcB"/>
    <property type="match status" value="1"/>
</dbReference>
<dbReference type="PANTHER" id="PTHR30469:SF15">
    <property type="entry name" value="HLYD FAMILY OF SECRETION PROTEINS"/>
    <property type="match status" value="1"/>
</dbReference>
<dbReference type="GO" id="GO:0015562">
    <property type="term" value="F:efflux transmembrane transporter activity"/>
    <property type="evidence" value="ECO:0007669"/>
    <property type="project" value="TreeGrafter"/>
</dbReference>
<evidence type="ECO:0000313" key="6">
    <source>
        <dbReference type="Proteomes" id="UP000199297"/>
    </source>
</evidence>
<feature type="domain" description="CusB-like beta-barrel" evidence="3">
    <location>
        <begin position="221"/>
        <end position="293"/>
    </location>
</feature>
<dbReference type="SUPFAM" id="SSF111369">
    <property type="entry name" value="HlyD-like secretion proteins"/>
    <property type="match status" value="1"/>
</dbReference>
<dbReference type="GO" id="GO:1990281">
    <property type="term" value="C:efflux pump complex"/>
    <property type="evidence" value="ECO:0007669"/>
    <property type="project" value="TreeGrafter"/>
</dbReference>
<dbReference type="EMBL" id="FOBI01000016">
    <property type="protein sequence ID" value="SEL64734.1"/>
    <property type="molecule type" value="Genomic_DNA"/>
</dbReference>
<dbReference type="STRING" id="641665.GCA_002104455_01000"/>
<organism evidence="5 6">
    <name type="scientific">Colwellia chukchiensis</name>
    <dbReference type="NCBI Taxonomy" id="641665"/>
    <lineage>
        <taxon>Bacteria</taxon>
        <taxon>Pseudomonadati</taxon>
        <taxon>Pseudomonadota</taxon>
        <taxon>Gammaproteobacteria</taxon>
        <taxon>Alteromonadales</taxon>
        <taxon>Colwelliaceae</taxon>
        <taxon>Colwellia</taxon>
    </lineage>
</organism>
<dbReference type="Gene3D" id="2.40.50.100">
    <property type="match status" value="1"/>
</dbReference>
<dbReference type="NCBIfam" id="TIGR01730">
    <property type="entry name" value="RND_mfp"/>
    <property type="match status" value="1"/>
</dbReference>
<evidence type="ECO:0000256" key="1">
    <source>
        <dbReference type="ARBA" id="ARBA00009477"/>
    </source>
</evidence>
<sequence>MITKLIKNSLMPISAIIFLLTMVAWLAGSFDEKVAPGLDNNLQQASTNNNSYTLSYSEQVIYEPISGAIEAKQATIISSRILASIEKITVRAGDTVKKGELLIELERSELDAQVLQAQERINALSARYREAENNLQRAKKLFVENLISATELDNSKASFESLKAELTAAKQALTQAQAIAAYASIMAPIDGKVVNRFAEPGDTAQPGQKLLAIYNPISLRVEANVREQLAMGLQQGQALKVEIPSLNQTQLAHIDEIVPTANTASRSFLVKANLDYNAALMPGMYARLLLAAQTEQVLKVPNNYIETLGQLNFIWLLENNQVQRRFVRLGKAGADNKTVIISGLNVGDKIMKPVQR</sequence>
<dbReference type="Gene3D" id="2.40.420.20">
    <property type="match status" value="1"/>
</dbReference>
<dbReference type="InterPro" id="IPR058647">
    <property type="entry name" value="BSH_CzcB-like"/>
</dbReference>
<evidence type="ECO:0000313" key="5">
    <source>
        <dbReference type="EMBL" id="SEL64734.1"/>
    </source>
</evidence>
<dbReference type="OrthoDB" id="5730196at2"/>
<reference evidence="6" key="1">
    <citation type="submission" date="2016-10" db="EMBL/GenBank/DDBJ databases">
        <authorList>
            <person name="Varghese N."/>
            <person name="Submissions S."/>
        </authorList>
    </citation>
    <scope>NUCLEOTIDE SEQUENCE [LARGE SCALE GENOMIC DNA]</scope>
    <source>
        <strain evidence="6">CGMCC 1.9127</strain>
    </source>
</reference>
<dbReference type="InterPro" id="IPR058792">
    <property type="entry name" value="Beta-barrel_RND_2"/>
</dbReference>
<keyword evidence="6" id="KW-1185">Reference proteome</keyword>
<dbReference type="RefSeq" id="WP_085285389.1">
    <property type="nucleotide sequence ID" value="NZ_FOBI01000016.1"/>
</dbReference>
<evidence type="ECO:0000256" key="2">
    <source>
        <dbReference type="SAM" id="Coils"/>
    </source>
</evidence>
<dbReference type="AlphaFoldDB" id="A0A1H7RYK7"/>
<gene>
    <name evidence="5" type="ORF">SAMN05216262_11641</name>
</gene>
<dbReference type="Gene3D" id="2.40.30.170">
    <property type="match status" value="1"/>
</dbReference>
<name>A0A1H7RYK7_9GAMM</name>
<protein>
    <submittedName>
        <fullName evidence="5">RND family efflux transporter, MFP subunit</fullName>
    </submittedName>
</protein>
<dbReference type="PANTHER" id="PTHR30469">
    <property type="entry name" value="MULTIDRUG RESISTANCE PROTEIN MDTA"/>
    <property type="match status" value="1"/>
</dbReference>
<dbReference type="Gene3D" id="1.10.287.470">
    <property type="entry name" value="Helix hairpin bin"/>
    <property type="match status" value="1"/>
</dbReference>
<comment type="similarity">
    <text evidence="1">Belongs to the membrane fusion protein (MFP) (TC 8.A.1) family.</text>
</comment>
<feature type="domain" description="CzcB-like barrel-sandwich hybrid" evidence="4">
    <location>
        <begin position="76"/>
        <end position="213"/>
    </location>
</feature>
<accession>A0A1H7RYK7</accession>
<evidence type="ECO:0000259" key="4">
    <source>
        <dbReference type="Pfam" id="PF25973"/>
    </source>
</evidence>
<keyword evidence="2" id="KW-0175">Coiled coil</keyword>
<proteinExistence type="inferred from homology"/>
<evidence type="ECO:0000259" key="3">
    <source>
        <dbReference type="Pfam" id="PF25954"/>
    </source>
</evidence>
<dbReference type="Pfam" id="PF25954">
    <property type="entry name" value="Beta-barrel_RND_2"/>
    <property type="match status" value="1"/>
</dbReference>
<feature type="coiled-coil region" evidence="2">
    <location>
        <begin position="107"/>
        <end position="179"/>
    </location>
</feature>